<evidence type="ECO:0008006" key="6">
    <source>
        <dbReference type="Google" id="ProtNLM"/>
    </source>
</evidence>
<protein>
    <recommendedName>
        <fullName evidence="6">Cyclin-dependent kinase inhibitor</fullName>
    </recommendedName>
</protein>
<evidence type="ECO:0000313" key="4">
    <source>
        <dbReference type="EMBL" id="KAK9070259.1"/>
    </source>
</evidence>
<evidence type="ECO:0000256" key="1">
    <source>
        <dbReference type="ARBA" id="ARBA00023013"/>
    </source>
</evidence>
<name>A0AAP0H2K5_9ASTR</name>
<gene>
    <name evidence="4" type="ORF">SSX86_010659</name>
</gene>
<accession>A0AAP0H2K5</accession>
<dbReference type="GO" id="GO:0032875">
    <property type="term" value="P:regulation of DNA endoreduplication"/>
    <property type="evidence" value="ECO:0007669"/>
    <property type="project" value="InterPro"/>
</dbReference>
<dbReference type="GO" id="GO:0004860">
    <property type="term" value="F:protein kinase inhibitor activity"/>
    <property type="evidence" value="ECO:0007669"/>
    <property type="project" value="UniProtKB-KW"/>
</dbReference>
<reference evidence="4 5" key="1">
    <citation type="submission" date="2024-04" db="EMBL/GenBank/DDBJ databases">
        <title>The reference genome of an endangered Asteraceae, Deinandra increscens subsp. villosa, native to the Central Coast of California.</title>
        <authorList>
            <person name="Guilliams M."/>
            <person name="Hasenstab-Lehman K."/>
            <person name="Meyer R."/>
            <person name="Mcevoy S."/>
        </authorList>
    </citation>
    <scope>NUCLEOTIDE SEQUENCE [LARGE SCALE GENOMIC DNA]</scope>
    <source>
        <tissue evidence="4">Leaf</tissue>
    </source>
</reference>
<dbReference type="PANTHER" id="PTHR33142">
    <property type="entry name" value="CYCLIN-DEPENDENT PROTEIN KINASE INHIBITOR SMR13"/>
    <property type="match status" value="1"/>
</dbReference>
<keyword evidence="1" id="KW-0649">Protein kinase inhibitor</keyword>
<dbReference type="InterPro" id="IPR040389">
    <property type="entry name" value="SMR"/>
</dbReference>
<proteinExistence type="predicted"/>
<dbReference type="AlphaFoldDB" id="A0AAP0H2K5"/>
<dbReference type="EMBL" id="JBCNJP010000012">
    <property type="protein sequence ID" value="KAK9070259.1"/>
    <property type="molecule type" value="Genomic_DNA"/>
</dbReference>
<evidence type="ECO:0000256" key="2">
    <source>
        <dbReference type="ARBA" id="ARBA00023306"/>
    </source>
</evidence>
<dbReference type="Proteomes" id="UP001408789">
    <property type="component" value="Unassembled WGS sequence"/>
</dbReference>
<evidence type="ECO:0000313" key="5">
    <source>
        <dbReference type="Proteomes" id="UP001408789"/>
    </source>
</evidence>
<keyword evidence="2" id="KW-0131">Cell cycle</keyword>
<feature type="region of interest" description="Disordered" evidence="3">
    <location>
        <begin position="49"/>
        <end position="80"/>
    </location>
</feature>
<dbReference type="PANTHER" id="PTHR33142:SF89">
    <property type="entry name" value="CYCLIN-DEPENDENT PROTEIN KINASE INHIBITOR SMR2"/>
    <property type="match status" value="1"/>
</dbReference>
<sequence length="123" mass="14005">MSTDLQLLRDLPAIRLSSTKIKLPASPTRSNSASDESCTVESEELELEECKTPKSSEHKIPEITTCPPAPKKQRKSSPACKRRISEFEFFEIVARDEIESFFKSSYGLINQNSITNKRRFRPL</sequence>
<comment type="caution">
    <text evidence="4">The sequence shown here is derived from an EMBL/GenBank/DDBJ whole genome shotgun (WGS) entry which is preliminary data.</text>
</comment>
<organism evidence="4 5">
    <name type="scientific">Deinandra increscens subsp. villosa</name>
    <dbReference type="NCBI Taxonomy" id="3103831"/>
    <lineage>
        <taxon>Eukaryota</taxon>
        <taxon>Viridiplantae</taxon>
        <taxon>Streptophyta</taxon>
        <taxon>Embryophyta</taxon>
        <taxon>Tracheophyta</taxon>
        <taxon>Spermatophyta</taxon>
        <taxon>Magnoliopsida</taxon>
        <taxon>eudicotyledons</taxon>
        <taxon>Gunneridae</taxon>
        <taxon>Pentapetalae</taxon>
        <taxon>asterids</taxon>
        <taxon>campanulids</taxon>
        <taxon>Asterales</taxon>
        <taxon>Asteraceae</taxon>
        <taxon>Asteroideae</taxon>
        <taxon>Heliantheae alliance</taxon>
        <taxon>Madieae</taxon>
        <taxon>Madiinae</taxon>
        <taxon>Deinandra</taxon>
    </lineage>
</organism>
<keyword evidence="5" id="KW-1185">Reference proteome</keyword>
<evidence type="ECO:0000256" key="3">
    <source>
        <dbReference type="SAM" id="MobiDB-lite"/>
    </source>
</evidence>
<feature type="compositionally biased region" description="Basic and acidic residues" evidence="3">
    <location>
        <begin position="49"/>
        <end position="61"/>
    </location>
</feature>